<gene>
    <name evidence="6" type="ORF">SAMN05421720_10553</name>
</gene>
<name>A0A1G7BJ33_9PROT</name>
<evidence type="ECO:0000313" key="6">
    <source>
        <dbReference type="EMBL" id="SDE26907.1"/>
    </source>
</evidence>
<dbReference type="GO" id="GO:0008270">
    <property type="term" value="F:zinc ion binding"/>
    <property type="evidence" value="ECO:0007669"/>
    <property type="project" value="UniProtKB-KW"/>
</dbReference>
<feature type="domain" description="Zinc finger DksA/TraR C4-type" evidence="5">
    <location>
        <begin position="83"/>
        <end position="115"/>
    </location>
</feature>
<evidence type="ECO:0000256" key="2">
    <source>
        <dbReference type="ARBA" id="ARBA00022771"/>
    </source>
</evidence>
<dbReference type="PANTHER" id="PTHR33823">
    <property type="entry name" value="RNA POLYMERASE-BINDING TRANSCRIPTION FACTOR DKSA-RELATED"/>
    <property type="match status" value="1"/>
</dbReference>
<keyword evidence="2" id="KW-0863">Zinc-finger</keyword>
<evidence type="ECO:0000259" key="5">
    <source>
        <dbReference type="Pfam" id="PF01258"/>
    </source>
</evidence>
<dbReference type="Pfam" id="PF01258">
    <property type="entry name" value="zf-dskA_traR"/>
    <property type="match status" value="1"/>
</dbReference>
<dbReference type="EMBL" id="FNAP01000005">
    <property type="protein sequence ID" value="SDE26907.1"/>
    <property type="molecule type" value="Genomic_DNA"/>
</dbReference>
<dbReference type="Gene3D" id="1.20.120.910">
    <property type="entry name" value="DksA, coiled-coil domain"/>
    <property type="match status" value="1"/>
</dbReference>
<keyword evidence="1" id="KW-0479">Metal-binding</keyword>
<dbReference type="PANTHER" id="PTHR33823:SF2">
    <property type="entry name" value="RNA POLYMERASE-BINDING TRANSCRIPTION FACTOR DKSA"/>
    <property type="match status" value="1"/>
</dbReference>
<proteinExistence type="predicted"/>
<keyword evidence="7" id="KW-1185">Reference proteome</keyword>
<evidence type="ECO:0000256" key="4">
    <source>
        <dbReference type="PROSITE-ProRule" id="PRU00510"/>
    </source>
</evidence>
<feature type="zinc finger region" description="dksA C4-type" evidence="4">
    <location>
        <begin position="88"/>
        <end position="112"/>
    </location>
</feature>
<organism evidence="6 7">
    <name type="scientific">Rhodospira trueperi</name>
    <dbReference type="NCBI Taxonomy" id="69960"/>
    <lineage>
        <taxon>Bacteria</taxon>
        <taxon>Pseudomonadati</taxon>
        <taxon>Pseudomonadota</taxon>
        <taxon>Alphaproteobacteria</taxon>
        <taxon>Rhodospirillales</taxon>
        <taxon>Rhodospirillaceae</taxon>
        <taxon>Rhodospira</taxon>
    </lineage>
</organism>
<dbReference type="AlphaFoldDB" id="A0A1G7BJ33"/>
<dbReference type="RefSeq" id="WP_245699141.1">
    <property type="nucleotide sequence ID" value="NZ_FNAP01000005.1"/>
</dbReference>
<evidence type="ECO:0000256" key="1">
    <source>
        <dbReference type="ARBA" id="ARBA00022723"/>
    </source>
</evidence>
<evidence type="ECO:0000256" key="3">
    <source>
        <dbReference type="ARBA" id="ARBA00022833"/>
    </source>
</evidence>
<keyword evidence="3" id="KW-0862">Zinc</keyword>
<dbReference type="InterPro" id="IPR000962">
    <property type="entry name" value="Znf_DskA_TraR"/>
</dbReference>
<protein>
    <submittedName>
        <fullName evidence="6">DnaK suppressor protein</fullName>
    </submittedName>
</protein>
<accession>A0A1G7BJ33</accession>
<dbReference type="SUPFAM" id="SSF57716">
    <property type="entry name" value="Glucocorticoid receptor-like (DNA-binding domain)"/>
    <property type="match status" value="1"/>
</dbReference>
<dbReference type="Proteomes" id="UP000199412">
    <property type="component" value="Unassembled WGS sequence"/>
</dbReference>
<sequence length="118" mass="13175">MTERTDLDVEALRARLLAHREEVLADEASTEGDRATVDAGDTAMGRLSRMDALQQQAMAKETERRRQVEIKRIDAALERMEAGDYGQCVHCGEDIAPRRLDFDPAVPLCINCASETKQ</sequence>
<reference evidence="6 7" key="1">
    <citation type="submission" date="2016-10" db="EMBL/GenBank/DDBJ databases">
        <authorList>
            <person name="de Groot N.N."/>
        </authorList>
    </citation>
    <scope>NUCLEOTIDE SEQUENCE [LARGE SCALE GENOMIC DNA]</scope>
    <source>
        <strain evidence="6 7">ATCC 700224</strain>
    </source>
</reference>
<dbReference type="STRING" id="69960.SAMN05421720_10553"/>
<evidence type="ECO:0000313" key="7">
    <source>
        <dbReference type="Proteomes" id="UP000199412"/>
    </source>
</evidence>
<dbReference type="PROSITE" id="PS51128">
    <property type="entry name" value="ZF_DKSA_2"/>
    <property type="match status" value="1"/>
</dbReference>